<evidence type="ECO:0000256" key="2">
    <source>
        <dbReference type="PROSITE-ProRule" id="PRU00192"/>
    </source>
</evidence>
<feature type="compositionally biased region" description="Pro residues" evidence="3">
    <location>
        <begin position="591"/>
        <end position="611"/>
    </location>
</feature>
<dbReference type="Pfam" id="PF25459">
    <property type="entry name" value="AIM3_BBC1_C"/>
    <property type="match status" value="1"/>
</dbReference>
<feature type="compositionally biased region" description="Acidic residues" evidence="3">
    <location>
        <begin position="866"/>
        <end position="878"/>
    </location>
</feature>
<gene>
    <name evidence="5" type="ORF">BCR35DRAFT_305565</name>
</gene>
<dbReference type="Pfam" id="PF00018">
    <property type="entry name" value="SH3_1"/>
    <property type="match status" value="1"/>
</dbReference>
<dbReference type="CDD" id="cd00174">
    <property type="entry name" value="SH3"/>
    <property type="match status" value="1"/>
</dbReference>
<dbReference type="EMBL" id="MCGR01000032">
    <property type="protein sequence ID" value="ORY77260.1"/>
    <property type="molecule type" value="Genomic_DNA"/>
</dbReference>
<feature type="compositionally biased region" description="Polar residues" evidence="3">
    <location>
        <begin position="1070"/>
        <end position="1080"/>
    </location>
</feature>
<feature type="compositionally biased region" description="Acidic residues" evidence="3">
    <location>
        <begin position="741"/>
        <end position="751"/>
    </location>
</feature>
<feature type="compositionally biased region" description="Pro residues" evidence="3">
    <location>
        <begin position="978"/>
        <end position="992"/>
    </location>
</feature>
<keyword evidence="6" id="KW-1185">Reference proteome</keyword>
<feature type="domain" description="SH3" evidence="4">
    <location>
        <begin position="3"/>
        <end position="66"/>
    </location>
</feature>
<feature type="compositionally biased region" description="Pro residues" evidence="3">
    <location>
        <begin position="769"/>
        <end position="790"/>
    </location>
</feature>
<feature type="region of interest" description="Disordered" evidence="3">
    <location>
        <begin position="62"/>
        <end position="1119"/>
    </location>
</feature>
<evidence type="ECO:0000313" key="5">
    <source>
        <dbReference type="EMBL" id="ORY77260.1"/>
    </source>
</evidence>
<evidence type="ECO:0000313" key="6">
    <source>
        <dbReference type="Proteomes" id="UP000193467"/>
    </source>
</evidence>
<feature type="compositionally biased region" description="Polar residues" evidence="3">
    <location>
        <begin position="138"/>
        <end position="147"/>
    </location>
</feature>
<evidence type="ECO:0000259" key="4">
    <source>
        <dbReference type="PROSITE" id="PS50002"/>
    </source>
</evidence>
<dbReference type="OrthoDB" id="2536421at2759"/>
<sequence>MAEFPFTARATLKYKSPPGSGSTLAFAKGDTLTVLSSDDDGDWFTGKLSDGTEGVFPSAFVERVEEQEEQSPAPAAVVEQPAPAPKEEEVPASSTTVDAPASAEPAEPAPAASAPVPVAAPSPPNPTRQPSLPPAQDTAASTTSNSPPEAPKKPGSLRDRIAALNAQGAGAGGPGPPPLPRAKPPAFKRAPIPTPVASSSSPEQPSVAVLSSSPPERSERGAVANPAFSAEDAKQSIGKGGSLKDRIAALQGMSLDTPGAPGRAPKPWKKKSVEVPTEEPVAEGEAASASTETEQSATKVAAQEEDSEGQVKDAPPAETETTAQSPGAEVPQFSPASPPSHSPAPDAHPFVAPPAKDDDDEESPAIGKSSTDNATSPAPVEATAEEDGQPVDEEVEKRKAIAARMADLGGQRVGMAMPALPKRAGPPRRRAPTAASPSAEEAPSPIVAAAEDSAKEVSSPTNALKTEAEAVTAPVEEPETLDESTPINEPASVEEQDTATAPAQDEEDSLDREVAEPVTLASNPLLAATKEQEEDDDDFETPVLPARDSDDEFDAPALPEASSPIVHPVETEEVERKPREDPQDEPEPIVAAPPLPPGRPAVPPPPPPPQPPRDDSDEEQVDDYDDEESAPKPDLSVETAHLDQEDAITDASPPPTSPATASRPAIPSIPASFAPPAAPPVKEAIVIPRSTEPEDDEEDDTLAPTSPATASRPAIPGIPASFAAPSAPARPAPIVPLRQPEEEEQGAEEEQFAATHTPQSEAVDSPMDPTLPPRGAPPAAPKSVPPPPPAVEDDGERSAPKEEAAAEGEQQDEDEEEEEEDPEVARRAALAARMAKLGGMNMRMGPMFPPIGGMRPPTKKKSVAEPVEESAPTEEAEEPAPPRRLPGIPTGGFALPGIVAPVRAPEPEPEEEEPVEQEDEQVAEPEVEEATEHEPIQEPKAEDAPPPLPAGRPSSMLPPRRSVPTPQATEHDQEDVVAPPPLPSGRPLPPQPQVAEQFVEEPETHEDFAQEVEEQAPPPPTRPQGGLPPVPTVATSPPLPPTASPPASPPSRRASLFKSSSKQGSTSSLDRQPTRTSMDSTRGLGVVGSGYLGDDTSPQRSNSSSGHPLPALPEGSGGFLAQDIDLEQGSQWWRATPFGPPSSIRSRRDILYDLSESTATKRGKTRFDNEIEVIYADLSKTIITISFDAADTSEATTSLSQTHHAPPSFSPAQLSQLSTTVGAQIFAAAHSKLSDKGAREQNGESLVNFCFGRATEPLGPRGWSYGANVLDIESGSKGKASVLNEVDEPRAGDVIVFHDTKFKHNLSTTRVGSAERPHVAVVAAWDGKKRKVKTIEVGSNGAVEEGGHRTEDLKSGRVSVWRVLPRDAV</sequence>
<feature type="compositionally biased region" description="Basic and acidic residues" evidence="3">
    <location>
        <begin position="150"/>
        <end position="161"/>
    </location>
</feature>
<feature type="compositionally biased region" description="Pro residues" evidence="3">
    <location>
        <begin position="118"/>
        <end position="133"/>
    </location>
</feature>
<proteinExistence type="predicted"/>
<dbReference type="SUPFAM" id="SSF50044">
    <property type="entry name" value="SH3-domain"/>
    <property type="match status" value="1"/>
</dbReference>
<feature type="compositionally biased region" description="Low complexity" evidence="3">
    <location>
        <begin position="703"/>
        <end position="727"/>
    </location>
</feature>
<feature type="compositionally biased region" description="Basic and acidic residues" evidence="3">
    <location>
        <begin position="930"/>
        <end position="943"/>
    </location>
</feature>
<keyword evidence="1 2" id="KW-0728">SH3 domain</keyword>
<feature type="compositionally biased region" description="Acidic residues" evidence="3">
    <location>
        <begin position="805"/>
        <end position="822"/>
    </location>
</feature>
<organism evidence="5 6">
    <name type="scientific">Leucosporidium creatinivorum</name>
    <dbReference type="NCBI Taxonomy" id="106004"/>
    <lineage>
        <taxon>Eukaryota</taxon>
        <taxon>Fungi</taxon>
        <taxon>Dikarya</taxon>
        <taxon>Basidiomycota</taxon>
        <taxon>Pucciniomycotina</taxon>
        <taxon>Microbotryomycetes</taxon>
        <taxon>Leucosporidiales</taxon>
        <taxon>Leucosporidium</taxon>
    </lineage>
</organism>
<feature type="compositionally biased region" description="Low complexity" evidence="3">
    <location>
        <begin position="1050"/>
        <end position="1069"/>
    </location>
</feature>
<evidence type="ECO:0000256" key="3">
    <source>
        <dbReference type="SAM" id="MobiDB-lite"/>
    </source>
</evidence>
<feature type="compositionally biased region" description="Acidic residues" evidence="3">
    <location>
        <begin position="615"/>
        <end position="628"/>
    </location>
</feature>
<evidence type="ECO:0000256" key="1">
    <source>
        <dbReference type="ARBA" id="ARBA00022443"/>
    </source>
</evidence>
<protein>
    <recommendedName>
        <fullName evidence="4">SH3 domain-containing protein</fullName>
    </recommendedName>
</protein>
<feature type="compositionally biased region" description="Pro residues" evidence="3">
    <location>
        <begin position="174"/>
        <end position="183"/>
    </location>
</feature>
<feature type="compositionally biased region" description="Low complexity" evidence="3">
    <location>
        <begin position="283"/>
        <end position="298"/>
    </location>
</feature>
<name>A0A1Y2F096_9BASI</name>
<dbReference type="Proteomes" id="UP000193467">
    <property type="component" value="Unassembled WGS sequence"/>
</dbReference>
<feature type="compositionally biased region" description="Low complexity" evidence="3">
    <location>
        <begin position="99"/>
        <end position="117"/>
    </location>
</feature>
<feature type="compositionally biased region" description="Low complexity" evidence="3">
    <location>
        <begin position="658"/>
        <end position="675"/>
    </location>
</feature>
<dbReference type="SMART" id="SM00326">
    <property type="entry name" value="SH3"/>
    <property type="match status" value="1"/>
</dbReference>
<feature type="compositionally biased region" description="Low complexity" evidence="3">
    <location>
        <begin position="432"/>
        <end position="451"/>
    </location>
</feature>
<dbReference type="STRING" id="106004.A0A1Y2F096"/>
<dbReference type="PROSITE" id="PS50002">
    <property type="entry name" value="SH3"/>
    <property type="match status" value="1"/>
</dbReference>
<feature type="compositionally biased region" description="Acidic residues" evidence="3">
    <location>
        <begin position="998"/>
        <end position="1014"/>
    </location>
</feature>
<dbReference type="InParanoid" id="A0A1Y2F096"/>
<dbReference type="Gene3D" id="2.30.30.40">
    <property type="entry name" value="SH3 Domains"/>
    <property type="match status" value="1"/>
</dbReference>
<comment type="caution">
    <text evidence="5">The sequence shown here is derived from an EMBL/GenBank/DDBJ whole genome shotgun (WGS) entry which is preliminary data.</text>
</comment>
<feature type="compositionally biased region" description="Pro residues" evidence="3">
    <location>
        <begin position="1016"/>
        <end position="1049"/>
    </location>
</feature>
<dbReference type="InterPro" id="IPR001452">
    <property type="entry name" value="SH3_domain"/>
</dbReference>
<feature type="compositionally biased region" description="Acidic residues" evidence="3">
    <location>
        <begin position="383"/>
        <end position="394"/>
    </location>
</feature>
<feature type="compositionally biased region" description="Acidic residues" evidence="3">
    <location>
        <begin position="907"/>
        <end position="929"/>
    </location>
</feature>
<feature type="compositionally biased region" description="Polar residues" evidence="3">
    <location>
        <begin position="196"/>
        <end position="215"/>
    </location>
</feature>
<dbReference type="InterPro" id="IPR036028">
    <property type="entry name" value="SH3-like_dom_sf"/>
</dbReference>
<reference evidence="5 6" key="1">
    <citation type="submission" date="2016-07" db="EMBL/GenBank/DDBJ databases">
        <title>Pervasive Adenine N6-methylation of Active Genes in Fungi.</title>
        <authorList>
            <consortium name="DOE Joint Genome Institute"/>
            <person name="Mondo S.J."/>
            <person name="Dannebaum R.O."/>
            <person name="Kuo R.C."/>
            <person name="Labutti K."/>
            <person name="Haridas S."/>
            <person name="Kuo A."/>
            <person name="Salamov A."/>
            <person name="Ahrendt S.R."/>
            <person name="Lipzen A."/>
            <person name="Sullivan W."/>
            <person name="Andreopoulos W.B."/>
            <person name="Clum A."/>
            <person name="Lindquist E."/>
            <person name="Daum C."/>
            <person name="Ramamoorthy G.K."/>
            <person name="Gryganskyi A."/>
            <person name="Culley D."/>
            <person name="Magnuson J.K."/>
            <person name="James T.Y."/>
            <person name="O'Malley M.A."/>
            <person name="Stajich J.E."/>
            <person name="Spatafora J.W."/>
            <person name="Visel A."/>
            <person name="Grigoriev I.V."/>
        </authorList>
    </citation>
    <scope>NUCLEOTIDE SEQUENCE [LARGE SCALE GENOMIC DNA]</scope>
    <source>
        <strain evidence="5 6">62-1032</strain>
    </source>
</reference>
<feature type="compositionally biased region" description="Polar residues" evidence="3">
    <location>
        <begin position="1096"/>
        <end position="1106"/>
    </location>
</feature>
<dbReference type="InterPro" id="IPR057402">
    <property type="entry name" value="AIM3_BBC1_C"/>
</dbReference>
<feature type="compositionally biased region" description="Low complexity" evidence="3">
    <location>
        <begin position="70"/>
        <end position="81"/>
    </location>
</feature>
<accession>A0A1Y2F096</accession>